<evidence type="ECO:0008006" key="3">
    <source>
        <dbReference type="Google" id="ProtNLM"/>
    </source>
</evidence>
<evidence type="ECO:0000313" key="2">
    <source>
        <dbReference type="Proteomes" id="UP000184432"/>
    </source>
</evidence>
<accession>A0A1M6GQF6</accession>
<proteinExistence type="predicted"/>
<gene>
    <name evidence="1" type="ORF">SAMN04488508_105395</name>
</gene>
<dbReference type="AlphaFoldDB" id="A0A1M6GQF6"/>
<dbReference type="STRING" id="570521.SAMN04488508_105395"/>
<sequence length="176" mass="19994">MNYKHQFFILLILLSLYSCIKKNPNKEIEQGILRENTIPKTDDGFSYLVKKEVYVPIYSDIYNKTKDFRFQLTATLSIRNTSRKDSLFIKNVDYYNTEGSLVRGYIEQPIFLKPLESIEYVIEEEDTSGGSGANFLITWGANTTLAPIFQGVMVGVSGQQGFAFTTEGVVISETKK</sequence>
<name>A0A1M6GQF6_9FLAO</name>
<dbReference type="PROSITE" id="PS51257">
    <property type="entry name" value="PROKAR_LIPOPROTEIN"/>
    <property type="match status" value="1"/>
</dbReference>
<organism evidence="1 2">
    <name type="scientific">Aquimarina spongiae</name>
    <dbReference type="NCBI Taxonomy" id="570521"/>
    <lineage>
        <taxon>Bacteria</taxon>
        <taxon>Pseudomonadati</taxon>
        <taxon>Bacteroidota</taxon>
        <taxon>Flavobacteriia</taxon>
        <taxon>Flavobacteriales</taxon>
        <taxon>Flavobacteriaceae</taxon>
        <taxon>Aquimarina</taxon>
    </lineage>
</organism>
<dbReference type="Proteomes" id="UP000184432">
    <property type="component" value="Unassembled WGS sequence"/>
</dbReference>
<protein>
    <recommendedName>
        <fullName evidence="3">DUF3124 domain-containing protein</fullName>
    </recommendedName>
</protein>
<dbReference type="EMBL" id="FQYP01000005">
    <property type="protein sequence ID" value="SHJ12128.1"/>
    <property type="molecule type" value="Genomic_DNA"/>
</dbReference>
<dbReference type="OrthoDB" id="283474at2"/>
<keyword evidence="2" id="KW-1185">Reference proteome</keyword>
<reference evidence="2" key="1">
    <citation type="submission" date="2016-11" db="EMBL/GenBank/DDBJ databases">
        <authorList>
            <person name="Varghese N."/>
            <person name="Submissions S."/>
        </authorList>
    </citation>
    <scope>NUCLEOTIDE SEQUENCE [LARGE SCALE GENOMIC DNA]</scope>
    <source>
        <strain evidence="2">DSM 22623</strain>
    </source>
</reference>
<dbReference type="InterPro" id="IPR021471">
    <property type="entry name" value="DUF3124"/>
</dbReference>
<dbReference type="RefSeq" id="WP_073316599.1">
    <property type="nucleotide sequence ID" value="NZ_FQYP01000005.1"/>
</dbReference>
<evidence type="ECO:0000313" key="1">
    <source>
        <dbReference type="EMBL" id="SHJ12128.1"/>
    </source>
</evidence>
<dbReference type="Pfam" id="PF11322">
    <property type="entry name" value="DUF3124"/>
    <property type="match status" value="1"/>
</dbReference>